<evidence type="ECO:0000259" key="4">
    <source>
        <dbReference type="PROSITE" id="PS50893"/>
    </source>
</evidence>
<dbReference type="AlphaFoldDB" id="A0A4Y6PY03"/>
<proteinExistence type="predicted"/>
<accession>A0A4Y6PY03</accession>
<organism evidence="5 6">
    <name type="scientific">Persicimonas caeni</name>
    <dbReference type="NCBI Taxonomy" id="2292766"/>
    <lineage>
        <taxon>Bacteria</taxon>
        <taxon>Deltaproteobacteria</taxon>
        <taxon>Bradymonadales</taxon>
        <taxon>Bradymonadaceae</taxon>
        <taxon>Persicimonas</taxon>
    </lineage>
</organism>
<dbReference type="InterPro" id="IPR003439">
    <property type="entry name" value="ABC_transporter-like_ATP-bd"/>
</dbReference>
<dbReference type="InterPro" id="IPR051782">
    <property type="entry name" value="ABC_Transporter_VariousFunc"/>
</dbReference>
<dbReference type="PROSITE" id="PS50893">
    <property type="entry name" value="ABC_TRANSPORTER_2"/>
    <property type="match status" value="1"/>
</dbReference>
<dbReference type="OrthoDB" id="9809450at2"/>
<dbReference type="InterPro" id="IPR027417">
    <property type="entry name" value="P-loop_NTPase"/>
</dbReference>
<dbReference type="PANTHER" id="PTHR42939">
    <property type="entry name" value="ABC TRANSPORTER ATP-BINDING PROTEIN ALBC-RELATED"/>
    <property type="match status" value="1"/>
</dbReference>
<keyword evidence="6" id="KW-1185">Reference proteome</keyword>
<reference evidence="5 6" key="1">
    <citation type="submission" date="2019-06" db="EMBL/GenBank/DDBJ databases">
        <title>Persicimonas caeni gen. nov., sp. nov., a predatory bacterium isolated from solar saltern.</title>
        <authorList>
            <person name="Wang S."/>
        </authorList>
    </citation>
    <scope>NUCLEOTIDE SEQUENCE [LARGE SCALE GENOMIC DNA]</scope>
    <source>
        <strain evidence="5 6">YN101</strain>
    </source>
</reference>
<keyword evidence="1" id="KW-0813">Transport</keyword>
<accession>A0A5B8YAR6</accession>
<gene>
    <name evidence="5" type="ORF">FIV42_21340</name>
</gene>
<evidence type="ECO:0000313" key="5">
    <source>
        <dbReference type="EMBL" id="QDG53196.1"/>
    </source>
</evidence>
<dbReference type="RefSeq" id="WP_141199657.1">
    <property type="nucleotide sequence ID" value="NZ_CP041186.1"/>
</dbReference>
<dbReference type="EMBL" id="CP041186">
    <property type="protein sequence ID" value="QDG53196.1"/>
    <property type="molecule type" value="Genomic_DNA"/>
</dbReference>
<dbReference type="GO" id="GO:0005524">
    <property type="term" value="F:ATP binding"/>
    <property type="evidence" value="ECO:0007669"/>
    <property type="project" value="UniProtKB-KW"/>
</dbReference>
<dbReference type="PANTHER" id="PTHR42939:SF1">
    <property type="entry name" value="ABC TRANSPORTER ATP-BINDING PROTEIN ALBC-RELATED"/>
    <property type="match status" value="1"/>
</dbReference>
<dbReference type="Proteomes" id="UP000315995">
    <property type="component" value="Chromosome"/>
</dbReference>
<evidence type="ECO:0000256" key="3">
    <source>
        <dbReference type="ARBA" id="ARBA00022840"/>
    </source>
</evidence>
<feature type="domain" description="ABC transporter" evidence="4">
    <location>
        <begin position="4"/>
        <end position="230"/>
    </location>
</feature>
<dbReference type="SMART" id="SM00382">
    <property type="entry name" value="AAA"/>
    <property type="match status" value="1"/>
</dbReference>
<dbReference type="GO" id="GO:0016887">
    <property type="term" value="F:ATP hydrolysis activity"/>
    <property type="evidence" value="ECO:0007669"/>
    <property type="project" value="InterPro"/>
</dbReference>
<protein>
    <submittedName>
        <fullName evidence="5">ABC transporter ATP-binding protein</fullName>
    </submittedName>
</protein>
<keyword evidence="2" id="KW-0547">Nucleotide-binding</keyword>
<evidence type="ECO:0000256" key="1">
    <source>
        <dbReference type="ARBA" id="ARBA00022448"/>
    </source>
</evidence>
<dbReference type="CDD" id="cd03230">
    <property type="entry name" value="ABC_DR_subfamily_A"/>
    <property type="match status" value="1"/>
</dbReference>
<dbReference type="Pfam" id="PF00005">
    <property type="entry name" value="ABC_tran"/>
    <property type="match status" value="1"/>
</dbReference>
<sequence>MKSIRLQSVSRVFGRTFALHRVSLELEPGTLTGLVGDNGAGKTTLLNILATLDKPSDGEVHFGRHDWTTFAQKGRHKIGWVSHDSLVYGELTGRENLEFFATMYGLGDGAALADRWLERVGLTRAADRRVNAYSRGMKQRLTLARALLHEPAILLLDEPMTGLDQDGRREMSELFMQLRDEGRLLVLITHSLDMLEGLADRLAVLRRGKLTHFGPVEADEDVADTYKVHA</sequence>
<evidence type="ECO:0000256" key="2">
    <source>
        <dbReference type="ARBA" id="ARBA00022741"/>
    </source>
</evidence>
<keyword evidence="3 5" id="KW-0067">ATP-binding</keyword>
<dbReference type="InterPro" id="IPR003593">
    <property type="entry name" value="AAA+_ATPase"/>
</dbReference>
<dbReference type="Gene3D" id="3.40.50.300">
    <property type="entry name" value="P-loop containing nucleotide triphosphate hydrolases"/>
    <property type="match status" value="1"/>
</dbReference>
<name>A0A4Y6PY03_PERCE</name>
<dbReference type="SUPFAM" id="SSF52540">
    <property type="entry name" value="P-loop containing nucleoside triphosphate hydrolases"/>
    <property type="match status" value="1"/>
</dbReference>
<evidence type="ECO:0000313" key="6">
    <source>
        <dbReference type="Proteomes" id="UP000315995"/>
    </source>
</evidence>